<accession>A0AAD6U8S0</accession>
<feature type="compositionally biased region" description="Basic and acidic residues" evidence="1">
    <location>
        <begin position="72"/>
        <end position="89"/>
    </location>
</feature>
<evidence type="ECO:0000313" key="3">
    <source>
        <dbReference type="Proteomes" id="UP001222325"/>
    </source>
</evidence>
<reference evidence="2" key="1">
    <citation type="submission" date="2023-03" db="EMBL/GenBank/DDBJ databases">
        <title>Massive genome expansion in bonnet fungi (Mycena s.s.) driven by repeated elements and novel gene families across ecological guilds.</title>
        <authorList>
            <consortium name="Lawrence Berkeley National Laboratory"/>
            <person name="Harder C.B."/>
            <person name="Miyauchi S."/>
            <person name="Viragh M."/>
            <person name="Kuo A."/>
            <person name="Thoen E."/>
            <person name="Andreopoulos B."/>
            <person name="Lu D."/>
            <person name="Skrede I."/>
            <person name="Drula E."/>
            <person name="Henrissat B."/>
            <person name="Morin E."/>
            <person name="Kohler A."/>
            <person name="Barry K."/>
            <person name="LaButti K."/>
            <person name="Morin E."/>
            <person name="Salamov A."/>
            <person name="Lipzen A."/>
            <person name="Mereny Z."/>
            <person name="Hegedus B."/>
            <person name="Baldrian P."/>
            <person name="Stursova M."/>
            <person name="Weitz H."/>
            <person name="Taylor A."/>
            <person name="Grigoriev I.V."/>
            <person name="Nagy L.G."/>
            <person name="Martin F."/>
            <person name="Kauserud H."/>
        </authorList>
    </citation>
    <scope>NUCLEOTIDE SEQUENCE</scope>
    <source>
        <strain evidence="2">CBHHK173m</strain>
    </source>
</reference>
<gene>
    <name evidence="2" type="ORF">B0H15DRAFT_287288</name>
</gene>
<proteinExistence type="predicted"/>
<organism evidence="2 3">
    <name type="scientific">Mycena belliarum</name>
    <dbReference type="NCBI Taxonomy" id="1033014"/>
    <lineage>
        <taxon>Eukaryota</taxon>
        <taxon>Fungi</taxon>
        <taxon>Dikarya</taxon>
        <taxon>Basidiomycota</taxon>
        <taxon>Agaricomycotina</taxon>
        <taxon>Agaricomycetes</taxon>
        <taxon>Agaricomycetidae</taxon>
        <taxon>Agaricales</taxon>
        <taxon>Marasmiineae</taxon>
        <taxon>Mycenaceae</taxon>
        <taxon>Mycena</taxon>
    </lineage>
</organism>
<feature type="region of interest" description="Disordered" evidence="1">
    <location>
        <begin position="66"/>
        <end position="230"/>
    </location>
</feature>
<feature type="compositionally biased region" description="Polar residues" evidence="1">
    <location>
        <begin position="156"/>
        <end position="170"/>
    </location>
</feature>
<keyword evidence="3" id="KW-1185">Reference proteome</keyword>
<feature type="compositionally biased region" description="Polar residues" evidence="1">
    <location>
        <begin position="207"/>
        <end position="219"/>
    </location>
</feature>
<evidence type="ECO:0000313" key="2">
    <source>
        <dbReference type="EMBL" id="KAJ7088834.1"/>
    </source>
</evidence>
<evidence type="ECO:0000256" key="1">
    <source>
        <dbReference type="SAM" id="MobiDB-lite"/>
    </source>
</evidence>
<comment type="caution">
    <text evidence="2">The sequence shown here is derived from an EMBL/GenBank/DDBJ whole genome shotgun (WGS) entry which is preliminary data.</text>
</comment>
<dbReference type="EMBL" id="JARJCN010000025">
    <property type="protein sequence ID" value="KAJ7088834.1"/>
    <property type="molecule type" value="Genomic_DNA"/>
</dbReference>
<feature type="compositionally biased region" description="Acidic residues" evidence="1">
    <location>
        <begin position="286"/>
        <end position="297"/>
    </location>
</feature>
<sequence length="297" mass="32256">MKPSKNAADPYTAAKIALDQAQQALAKIPRKEDCSECLDLRRQLTAMDESHHRALAAKMQQLEKLSQSLAGERTEAKAREHRLQEEHRGLLARMAALERSSGDSADAPTSNPGDADPHLSPPDIRTFVQDSASGAGPSHDAENAKEAEAFLPKPSSAGSLASLTFDNDSATPPRKRQKTDTQESSSLSANQKHENDSATPPPKRQKTGTQNASSLSAPKTSEKKRKRKRAACTLVHTATTHVSSTHRGRTLNAFGEKLPFILLQGDAFDFELPEFLFSKEPGGPDDQGESEIDELEE</sequence>
<dbReference type="AlphaFoldDB" id="A0AAD6U8S0"/>
<protein>
    <submittedName>
        <fullName evidence="2">Uncharacterized protein</fullName>
    </submittedName>
</protein>
<feature type="region of interest" description="Disordered" evidence="1">
    <location>
        <begin position="276"/>
        <end position="297"/>
    </location>
</feature>
<dbReference type="Proteomes" id="UP001222325">
    <property type="component" value="Unassembled WGS sequence"/>
</dbReference>
<name>A0AAD6U8S0_9AGAR</name>
<feature type="compositionally biased region" description="Basic and acidic residues" evidence="1">
    <location>
        <begin position="139"/>
        <end position="148"/>
    </location>
</feature>